<name>A0A845EXD2_9BACL</name>
<evidence type="ECO:0000256" key="8">
    <source>
        <dbReference type="ARBA" id="ARBA00060592"/>
    </source>
</evidence>
<dbReference type="Proteomes" id="UP000447833">
    <property type="component" value="Unassembled WGS sequence"/>
</dbReference>
<dbReference type="InterPro" id="IPR005490">
    <property type="entry name" value="LD_TPept_cat_dom"/>
</dbReference>
<sequence>MLSLYLSVSILFPFGTQPNAGDPFLIVNKKVNELAYIDGNEVQRVLSVATGKSIDQTPEGLFTIIVKAENPYYRKKNIEGGAKENPLGTRWIGFDAKGTNGRIYGVHGTNRPDSIGKYTTAGCIRLLNEEVELLYNDIPIGTKILITSSNQSFYELASKAGAIGENIELK</sequence>
<evidence type="ECO:0000256" key="9">
    <source>
        <dbReference type="PROSITE-ProRule" id="PRU01373"/>
    </source>
</evidence>
<evidence type="ECO:0000256" key="2">
    <source>
        <dbReference type="ARBA" id="ARBA00005992"/>
    </source>
</evidence>
<keyword evidence="6 9" id="KW-0573">Peptidoglycan synthesis</keyword>
<accession>A0A845EXD2</accession>
<evidence type="ECO:0000259" key="10">
    <source>
        <dbReference type="PROSITE" id="PS52029"/>
    </source>
</evidence>
<comment type="caution">
    <text evidence="11">The sequence shown here is derived from an EMBL/GenBank/DDBJ whole genome shotgun (WGS) entry which is preliminary data.</text>
</comment>
<protein>
    <submittedName>
        <fullName evidence="11">L,D-transpeptidase family protein</fullName>
    </submittedName>
</protein>
<evidence type="ECO:0000256" key="6">
    <source>
        <dbReference type="ARBA" id="ARBA00022984"/>
    </source>
</evidence>
<dbReference type="SUPFAM" id="SSF141523">
    <property type="entry name" value="L,D-transpeptidase catalytic domain-like"/>
    <property type="match status" value="1"/>
</dbReference>
<feature type="domain" description="L,D-TPase catalytic" evidence="10">
    <location>
        <begin position="23"/>
        <end position="147"/>
    </location>
</feature>
<reference evidence="11 12" key="1">
    <citation type="submission" date="2019-11" db="EMBL/GenBank/DDBJ databases">
        <title>Genome sequences of 17 halophilic strains isolated from different environments.</title>
        <authorList>
            <person name="Furrow R.E."/>
        </authorList>
    </citation>
    <scope>NUCLEOTIDE SEQUENCE [LARGE SCALE GENOMIC DNA]</scope>
    <source>
        <strain evidence="11 12">22506_14_FS</strain>
    </source>
</reference>
<organism evidence="11 12">
    <name type="scientific">Guptibacillus hwajinpoensis</name>
    <dbReference type="NCBI Taxonomy" id="208199"/>
    <lineage>
        <taxon>Bacteria</taxon>
        <taxon>Bacillati</taxon>
        <taxon>Bacillota</taxon>
        <taxon>Bacilli</taxon>
        <taxon>Bacillales</taxon>
        <taxon>Guptibacillaceae</taxon>
        <taxon>Guptibacillus</taxon>
    </lineage>
</organism>
<dbReference type="GO" id="GO:0071555">
    <property type="term" value="P:cell wall organization"/>
    <property type="evidence" value="ECO:0007669"/>
    <property type="project" value="UniProtKB-UniRule"/>
</dbReference>
<keyword evidence="3" id="KW-0808">Transferase</keyword>
<comment type="pathway">
    <text evidence="1 9">Cell wall biogenesis; peptidoglycan biosynthesis.</text>
</comment>
<dbReference type="InterPro" id="IPR050979">
    <property type="entry name" value="LD-transpeptidase"/>
</dbReference>
<dbReference type="Gene3D" id="2.40.440.10">
    <property type="entry name" value="L,D-transpeptidase catalytic domain-like"/>
    <property type="match status" value="1"/>
</dbReference>
<dbReference type="GO" id="GO:0008360">
    <property type="term" value="P:regulation of cell shape"/>
    <property type="evidence" value="ECO:0007669"/>
    <property type="project" value="UniProtKB-UniRule"/>
</dbReference>
<evidence type="ECO:0000313" key="11">
    <source>
        <dbReference type="EMBL" id="MYL63188.1"/>
    </source>
</evidence>
<comment type="similarity">
    <text evidence="2">Belongs to the YkuD family.</text>
</comment>
<evidence type="ECO:0000256" key="5">
    <source>
        <dbReference type="ARBA" id="ARBA00022960"/>
    </source>
</evidence>
<comment type="pathway">
    <text evidence="8">Glycan biosynthesis.</text>
</comment>
<evidence type="ECO:0000256" key="4">
    <source>
        <dbReference type="ARBA" id="ARBA00022801"/>
    </source>
</evidence>
<dbReference type="CDD" id="cd16913">
    <property type="entry name" value="YkuD_like"/>
    <property type="match status" value="1"/>
</dbReference>
<dbReference type="GO" id="GO:0071972">
    <property type="term" value="F:peptidoglycan L,D-transpeptidase activity"/>
    <property type="evidence" value="ECO:0007669"/>
    <property type="project" value="TreeGrafter"/>
</dbReference>
<keyword evidence="5 9" id="KW-0133">Cell shape</keyword>
<evidence type="ECO:0000256" key="3">
    <source>
        <dbReference type="ARBA" id="ARBA00022679"/>
    </source>
</evidence>
<evidence type="ECO:0000256" key="7">
    <source>
        <dbReference type="ARBA" id="ARBA00023316"/>
    </source>
</evidence>
<dbReference type="EMBL" id="WMEY01000002">
    <property type="protein sequence ID" value="MYL63188.1"/>
    <property type="molecule type" value="Genomic_DNA"/>
</dbReference>
<dbReference type="PROSITE" id="PS52029">
    <property type="entry name" value="LD_TPASE"/>
    <property type="match status" value="1"/>
</dbReference>
<evidence type="ECO:0000256" key="1">
    <source>
        <dbReference type="ARBA" id="ARBA00004752"/>
    </source>
</evidence>
<proteinExistence type="inferred from homology"/>
<feature type="active site" description="Nucleophile" evidence="9">
    <location>
        <position position="123"/>
    </location>
</feature>
<evidence type="ECO:0000313" key="12">
    <source>
        <dbReference type="Proteomes" id="UP000447833"/>
    </source>
</evidence>
<dbReference type="FunFam" id="2.40.440.10:FF:000003">
    <property type="entry name" value="L,D-transpeptidase YciB"/>
    <property type="match status" value="1"/>
</dbReference>
<gene>
    <name evidence="11" type="ORF">GLW07_07445</name>
</gene>
<dbReference type="Pfam" id="PF03734">
    <property type="entry name" value="YkuD"/>
    <property type="match status" value="1"/>
</dbReference>
<keyword evidence="7 9" id="KW-0961">Cell wall biogenesis/degradation</keyword>
<keyword evidence="4" id="KW-0378">Hydrolase</keyword>
<dbReference type="GO" id="GO:0005576">
    <property type="term" value="C:extracellular region"/>
    <property type="evidence" value="ECO:0007669"/>
    <property type="project" value="TreeGrafter"/>
</dbReference>
<dbReference type="GO" id="GO:0018104">
    <property type="term" value="P:peptidoglycan-protein cross-linking"/>
    <property type="evidence" value="ECO:0007669"/>
    <property type="project" value="TreeGrafter"/>
</dbReference>
<dbReference type="UniPathway" id="UPA00219"/>
<dbReference type="GO" id="GO:0016740">
    <property type="term" value="F:transferase activity"/>
    <property type="evidence" value="ECO:0007669"/>
    <property type="project" value="UniProtKB-KW"/>
</dbReference>
<dbReference type="AlphaFoldDB" id="A0A845EXD2"/>
<feature type="active site" description="Proton donor/acceptor" evidence="9">
    <location>
        <position position="107"/>
    </location>
</feature>
<dbReference type="PANTHER" id="PTHR30582:SF4">
    <property type="entry name" value="L,D-TRANSPEPTIDASE YQJB-RELATED"/>
    <property type="match status" value="1"/>
</dbReference>
<dbReference type="PANTHER" id="PTHR30582">
    <property type="entry name" value="L,D-TRANSPEPTIDASE"/>
    <property type="match status" value="1"/>
</dbReference>
<dbReference type="InterPro" id="IPR038063">
    <property type="entry name" value="Transpep_catalytic_dom"/>
</dbReference>